<protein>
    <submittedName>
        <fullName evidence="2">Toll/interleukin-1 receptor domain-containing protein</fullName>
    </submittedName>
</protein>
<dbReference type="InterPro" id="IPR035897">
    <property type="entry name" value="Toll_tir_struct_dom_sf"/>
</dbReference>
<dbReference type="EMBL" id="JACARL010000029">
    <property type="protein sequence ID" value="NWE81424.1"/>
    <property type="molecule type" value="Genomic_DNA"/>
</dbReference>
<dbReference type="RefSeq" id="WP_176992351.1">
    <property type="nucleotide sequence ID" value="NZ_JACARL010000029.1"/>
</dbReference>
<dbReference type="SUPFAM" id="SSF52200">
    <property type="entry name" value="Toll/Interleukin receptor TIR domain"/>
    <property type="match status" value="1"/>
</dbReference>
<evidence type="ECO:0000313" key="3">
    <source>
        <dbReference type="EMBL" id="NWE81424.1"/>
    </source>
</evidence>
<feature type="domain" description="TIR" evidence="1">
    <location>
        <begin position="1"/>
        <end position="139"/>
    </location>
</feature>
<dbReference type="AlphaFoldDB" id="A0A7Y8E3B3"/>
<name>A0A7Y8E3B3_9PSED</name>
<organism evidence="2 4">
    <name type="scientific">Pseudomonas edaphica</name>
    <dbReference type="NCBI Taxonomy" id="2006980"/>
    <lineage>
        <taxon>Bacteria</taxon>
        <taxon>Pseudomonadati</taxon>
        <taxon>Pseudomonadota</taxon>
        <taxon>Gammaproteobacteria</taxon>
        <taxon>Pseudomonadales</taxon>
        <taxon>Pseudomonadaceae</taxon>
        <taxon>Pseudomonas</taxon>
    </lineage>
</organism>
<dbReference type="Proteomes" id="UP000590218">
    <property type="component" value="Unassembled WGS sequence"/>
</dbReference>
<dbReference type="Proteomes" id="UP000563268">
    <property type="component" value="Unassembled WGS sequence"/>
</dbReference>
<keyword evidence="2" id="KW-0675">Receptor</keyword>
<comment type="caution">
    <text evidence="2">The sequence shown here is derived from an EMBL/GenBank/DDBJ whole genome shotgun (WGS) entry which is preliminary data.</text>
</comment>
<dbReference type="InterPro" id="IPR000157">
    <property type="entry name" value="TIR_dom"/>
</dbReference>
<dbReference type="PANTHER" id="PTHR47508:SF1">
    <property type="entry name" value="NON-SPECIFIC SERINE_THREONINE PROTEIN KINASE"/>
    <property type="match status" value="1"/>
</dbReference>
<dbReference type="Pfam" id="PF13676">
    <property type="entry name" value="TIR_2"/>
    <property type="match status" value="1"/>
</dbReference>
<evidence type="ECO:0000313" key="2">
    <source>
        <dbReference type="EMBL" id="NWE07226.1"/>
    </source>
</evidence>
<gene>
    <name evidence="2" type="ORF">HX788_08980</name>
    <name evidence="3" type="ORF">HX795_04900</name>
</gene>
<dbReference type="PROSITE" id="PS50104">
    <property type="entry name" value="TIR"/>
    <property type="match status" value="1"/>
</dbReference>
<evidence type="ECO:0000259" key="1">
    <source>
        <dbReference type="PROSITE" id="PS50104"/>
    </source>
</evidence>
<reference evidence="4 5" key="1">
    <citation type="submission" date="2020-04" db="EMBL/GenBank/DDBJ databases">
        <title>Molecular characterization of pseudomonads from Agaricus bisporus reveal novel blotch 2 pathogens in Western Europe.</title>
        <authorList>
            <person name="Taparia T."/>
            <person name="Krijger M."/>
            <person name="Haynes E."/>
            <person name="Elpinstone J.G."/>
            <person name="Noble R."/>
            <person name="Van Der Wolf J."/>
        </authorList>
    </citation>
    <scope>NUCLEOTIDE SEQUENCE [LARGE SCALE GENOMIC DNA]</scope>
    <source>
        <strain evidence="3 5">K6002</strain>
        <strain evidence="2 4">K7002</strain>
    </source>
</reference>
<sequence>MKLFLSHNSKDKPTVRHVASYLEQKGYEVWLDEWEMTPGDSLISKISEGVEGADKLLVFLSPTSVESEWVKKEVNGGLIMEVAEEKGLGNKFVIPVLIEACKVPFILREKLYSNFTDKSFEDACEELVSGIEDKARRNKLEPYSNAVIKPYDLGRRKDGKFVLIVEVTSNLSPINGLTVEIHTNGFLHTSERIGASGDINPTGVIMTSFSNTTTNSDNVCFFRRFTGPEIKKGVSYFVEFISEQPVVINSLGYADGYGKKV</sequence>
<dbReference type="GO" id="GO:0007165">
    <property type="term" value="P:signal transduction"/>
    <property type="evidence" value="ECO:0007669"/>
    <property type="project" value="InterPro"/>
</dbReference>
<accession>A0A7Y8E3B3</accession>
<dbReference type="EMBL" id="JACARM010000019">
    <property type="protein sequence ID" value="NWE07226.1"/>
    <property type="molecule type" value="Genomic_DNA"/>
</dbReference>
<evidence type="ECO:0000313" key="5">
    <source>
        <dbReference type="Proteomes" id="UP000590218"/>
    </source>
</evidence>
<proteinExistence type="predicted"/>
<dbReference type="SMART" id="SM00255">
    <property type="entry name" value="TIR"/>
    <property type="match status" value="1"/>
</dbReference>
<dbReference type="Gene3D" id="3.40.50.10140">
    <property type="entry name" value="Toll/interleukin-1 receptor homology (TIR) domain"/>
    <property type="match status" value="1"/>
</dbReference>
<evidence type="ECO:0000313" key="4">
    <source>
        <dbReference type="Proteomes" id="UP000563268"/>
    </source>
</evidence>
<dbReference type="PANTHER" id="PTHR47508">
    <property type="entry name" value="SAM DOMAIN-CONTAINING PROTEIN-RELATED"/>
    <property type="match status" value="1"/>
</dbReference>